<dbReference type="STRING" id="225359.A0A2S4PUY1"/>
<name>A0A2S4PUY1_9PEZI</name>
<proteinExistence type="predicted"/>
<reference evidence="2 3" key="1">
    <citation type="submission" date="2017-10" db="EMBL/GenBank/DDBJ databases">
        <title>Development of genomic resources for the powdery mildew, Erysiphe pulchra.</title>
        <authorList>
            <person name="Wadl P.A."/>
            <person name="Mack B.M."/>
            <person name="Moore G."/>
            <person name="Beltz S.B."/>
        </authorList>
    </citation>
    <scope>NUCLEOTIDE SEQUENCE [LARGE SCALE GENOMIC DNA]</scope>
    <source>
        <strain evidence="2">Cflorida</strain>
    </source>
</reference>
<evidence type="ECO:0000313" key="3">
    <source>
        <dbReference type="Proteomes" id="UP000237438"/>
    </source>
</evidence>
<evidence type="ECO:0000256" key="1">
    <source>
        <dbReference type="SAM" id="MobiDB-lite"/>
    </source>
</evidence>
<accession>A0A2S4PUY1</accession>
<feature type="region of interest" description="Disordered" evidence="1">
    <location>
        <begin position="1"/>
        <end position="80"/>
    </location>
</feature>
<feature type="region of interest" description="Disordered" evidence="1">
    <location>
        <begin position="449"/>
        <end position="474"/>
    </location>
</feature>
<sequence>MTDSLDLSPESLAPSTELSHQPPRIPPVPPIPNPSSSIAPPPPPSKIPPSSNTAAGRQILKPVSPSKRPIPERLHNNKGNSDIANTFILQELAEIIATRQRRERAWHARLIICTTVISNLDSTIANFTEEIAIEEAVALKLYLRQAVANFAAADSLTSPPCVPSHTRPNKGNGKGKDKEMNTNTNINMSMNTTKKVAVATPKNILSQSSNRASMKEAEQLRVMPTTMNLGRQWRSACNLQAALVNKAIPNMTNKSKSSLRASPSLSTADTRLFVRLPQDHEWRKLSPAGIRKVIVKKLHISPSLIGKIKPVHSGCALSPCNSEARGEVLKAGNSLFMSGAKLEAATNWISVLVPAVPTSIHMEQGVVDVRKSMLADEIERVCSLRSAHLKLYGRNKSEAPHVLQAMQWTSSGKKLLKSTVIVDTCMAATICRNCGGPHRADSRRCLARPNRSGVPTKEQMKTYRQMGEREYQAV</sequence>
<feature type="compositionally biased region" description="Basic and acidic residues" evidence="1">
    <location>
        <begin position="458"/>
        <end position="474"/>
    </location>
</feature>
<comment type="caution">
    <text evidence="2">The sequence shown here is derived from an EMBL/GenBank/DDBJ whole genome shotgun (WGS) entry which is preliminary data.</text>
</comment>
<organism evidence="2 3">
    <name type="scientific">Erysiphe pulchra</name>
    <dbReference type="NCBI Taxonomy" id="225359"/>
    <lineage>
        <taxon>Eukaryota</taxon>
        <taxon>Fungi</taxon>
        <taxon>Dikarya</taxon>
        <taxon>Ascomycota</taxon>
        <taxon>Pezizomycotina</taxon>
        <taxon>Leotiomycetes</taxon>
        <taxon>Erysiphales</taxon>
        <taxon>Erysiphaceae</taxon>
        <taxon>Erysiphe</taxon>
    </lineage>
</organism>
<protein>
    <submittedName>
        <fullName evidence="2">Uncharacterized protein</fullName>
    </submittedName>
</protein>
<feature type="region of interest" description="Disordered" evidence="1">
    <location>
        <begin position="157"/>
        <end position="183"/>
    </location>
</feature>
<feature type="compositionally biased region" description="Pro residues" evidence="1">
    <location>
        <begin position="23"/>
        <end position="47"/>
    </location>
</feature>
<gene>
    <name evidence="2" type="ORF">EPUL_001067</name>
</gene>
<keyword evidence="3" id="KW-1185">Reference proteome</keyword>
<dbReference type="EMBL" id="PEDP01000494">
    <property type="protein sequence ID" value="POS85814.1"/>
    <property type="molecule type" value="Genomic_DNA"/>
</dbReference>
<dbReference type="Proteomes" id="UP000237438">
    <property type="component" value="Unassembled WGS sequence"/>
</dbReference>
<dbReference type="AlphaFoldDB" id="A0A2S4PUY1"/>
<evidence type="ECO:0000313" key="2">
    <source>
        <dbReference type="EMBL" id="POS85814.1"/>
    </source>
</evidence>
<dbReference type="OrthoDB" id="4869984at2759"/>